<dbReference type="CDD" id="cd06261">
    <property type="entry name" value="TM_PBP2"/>
    <property type="match status" value="1"/>
</dbReference>
<dbReference type="AlphaFoldDB" id="M4ZEN8"/>
<feature type="domain" description="ABC transmembrane type-1" evidence="13">
    <location>
        <begin position="22"/>
        <end position="219"/>
    </location>
</feature>
<sequence>MLANFDFDVIRRSLAYLFIDGMTFTLTLTALAATGGLVFGTMIALMRLSGYRVMGWIAGLYVDFMRSLPLVLVIFWFYFLVPYIGQWITGSSRPIKVGAFASSLITFILFEAAYFSEIMRAGIQSISRGQPAAASALGLTYAQTMRYVVLPQAFRNMLPVLLTQTIVLFQDTSLVYVLSIPDFLGAASKVAQRDGRLVEMYLFAALIYFTISCVASYGVRRLQSRIAIIR</sequence>
<feature type="transmembrane region" description="Helical" evidence="12">
    <location>
        <begin position="24"/>
        <end position="46"/>
    </location>
</feature>
<feature type="transmembrane region" description="Helical" evidence="12">
    <location>
        <begin position="200"/>
        <end position="219"/>
    </location>
</feature>
<dbReference type="InterPro" id="IPR000515">
    <property type="entry name" value="MetI-like"/>
</dbReference>
<proteinExistence type="inferred from homology"/>
<dbReference type="Gene3D" id="1.10.3720.10">
    <property type="entry name" value="MetI-like"/>
    <property type="match status" value="1"/>
</dbReference>
<comment type="subunit">
    <text evidence="10">The complex is composed of two ATP-binding proteins (GltL), two transmembrane proteins (GltJ and GltK) and a solute-binding protein (GltI).</text>
</comment>
<evidence type="ECO:0000256" key="6">
    <source>
        <dbReference type="ARBA" id="ARBA00022970"/>
    </source>
</evidence>
<evidence type="ECO:0000256" key="12">
    <source>
        <dbReference type="RuleBase" id="RU363032"/>
    </source>
</evidence>
<reference evidence="14 15" key="1">
    <citation type="journal article" date="2013" name="Appl. Environ. Microbiol.">
        <title>Genome analysis suggests that the soil oligotrophic bacterium Agromonas oligotrophica (Bradyrhizobium oligotrophicum) is a nitrogen-fixing symbiont of Aeschynomene indica.</title>
        <authorList>
            <person name="Okubo T."/>
            <person name="Fukushima S."/>
            <person name="Itakura M."/>
            <person name="Oshima K."/>
            <person name="Longtonglang A."/>
            <person name="Teaumroong N."/>
            <person name="Mitsui H."/>
            <person name="Hattori M."/>
            <person name="Hattori R."/>
            <person name="Hattori T."/>
            <person name="Minamisawa K."/>
        </authorList>
    </citation>
    <scope>NUCLEOTIDE SEQUENCE [LARGE SCALE GENOMIC DNA]</scope>
    <source>
        <strain evidence="14 15">S58</strain>
    </source>
</reference>
<comment type="function">
    <text evidence="9">Part of the ABC transporter complex GltIJKL involved in glutamate and aspartate uptake. Probably responsible for the translocation of the substrate across the membrane.</text>
</comment>
<keyword evidence="8 12" id="KW-0472">Membrane</keyword>
<dbReference type="PATRIC" id="fig|1245469.3.peg.6470"/>
<keyword evidence="6" id="KW-0029">Amino-acid transport</keyword>
<dbReference type="GeneID" id="301820030"/>
<dbReference type="Proteomes" id="UP000011841">
    <property type="component" value="Chromosome"/>
</dbReference>
<keyword evidence="15" id="KW-1185">Reference proteome</keyword>
<dbReference type="InterPro" id="IPR035906">
    <property type="entry name" value="MetI-like_sf"/>
</dbReference>
<evidence type="ECO:0000256" key="10">
    <source>
        <dbReference type="ARBA" id="ARBA00062718"/>
    </source>
</evidence>
<dbReference type="GO" id="GO:0043190">
    <property type="term" value="C:ATP-binding cassette (ABC) transporter complex"/>
    <property type="evidence" value="ECO:0007669"/>
    <property type="project" value="InterPro"/>
</dbReference>
<protein>
    <recommendedName>
        <fullName evidence="11">Glutamate/aspartate import permease protein GltK</fullName>
    </recommendedName>
</protein>
<dbReference type="PROSITE" id="PS50928">
    <property type="entry name" value="ABC_TM1"/>
    <property type="match status" value="1"/>
</dbReference>
<feature type="transmembrane region" description="Helical" evidence="12">
    <location>
        <begin position="160"/>
        <end position="180"/>
    </location>
</feature>
<comment type="subcellular location">
    <subcellularLocation>
        <location evidence="1">Cell inner membrane</location>
        <topology evidence="1">Multi-pass membrane protein</topology>
    </subcellularLocation>
    <subcellularLocation>
        <location evidence="12">Cell membrane</location>
        <topology evidence="12">Multi-pass membrane protein</topology>
    </subcellularLocation>
</comment>
<evidence type="ECO:0000313" key="14">
    <source>
        <dbReference type="EMBL" id="BAM92312.1"/>
    </source>
</evidence>
<keyword evidence="7 12" id="KW-1133">Transmembrane helix</keyword>
<evidence type="ECO:0000256" key="7">
    <source>
        <dbReference type="ARBA" id="ARBA00022989"/>
    </source>
</evidence>
<comment type="similarity">
    <text evidence="2">Belongs to the binding-protein-dependent transport system permease family. HisMQ subfamily.</text>
</comment>
<dbReference type="HOGENOM" id="CLU_019602_1_1_5"/>
<dbReference type="KEGG" id="aol:S58_63380"/>
<dbReference type="FunFam" id="1.10.3720.10:FF:000006">
    <property type="entry name" value="Glutamate/aspartate ABC transporter, permease protein GltK"/>
    <property type="match status" value="1"/>
</dbReference>
<evidence type="ECO:0000256" key="11">
    <source>
        <dbReference type="ARBA" id="ARBA00073645"/>
    </source>
</evidence>
<dbReference type="EMBL" id="AP012603">
    <property type="protein sequence ID" value="BAM92312.1"/>
    <property type="molecule type" value="Genomic_DNA"/>
</dbReference>
<dbReference type="OrthoDB" id="7190458at2"/>
<dbReference type="SUPFAM" id="SSF161098">
    <property type="entry name" value="MetI-like"/>
    <property type="match status" value="1"/>
</dbReference>
<keyword evidence="3 12" id="KW-0813">Transport</keyword>
<dbReference type="eggNOG" id="COG0765">
    <property type="taxonomic scope" value="Bacteria"/>
</dbReference>
<feature type="transmembrane region" description="Helical" evidence="12">
    <location>
        <begin position="97"/>
        <end position="115"/>
    </location>
</feature>
<dbReference type="PANTHER" id="PTHR30614:SF1">
    <property type="entry name" value="GLUTAMATE_ASPARTATE IMPORT PERMEASE PROTEIN GLTK"/>
    <property type="match status" value="1"/>
</dbReference>
<dbReference type="InterPro" id="IPR043429">
    <property type="entry name" value="ArtM/GltK/GlnP/TcyL/YhdX-like"/>
</dbReference>
<dbReference type="Pfam" id="PF00528">
    <property type="entry name" value="BPD_transp_1"/>
    <property type="match status" value="1"/>
</dbReference>
<keyword evidence="4" id="KW-1003">Cell membrane</keyword>
<dbReference type="PANTHER" id="PTHR30614">
    <property type="entry name" value="MEMBRANE COMPONENT OF AMINO ACID ABC TRANSPORTER"/>
    <property type="match status" value="1"/>
</dbReference>
<evidence type="ECO:0000256" key="4">
    <source>
        <dbReference type="ARBA" id="ARBA00022475"/>
    </source>
</evidence>
<accession>M4ZEN8</accession>
<keyword evidence="5 12" id="KW-0812">Transmembrane</keyword>
<feature type="transmembrane region" description="Helical" evidence="12">
    <location>
        <begin position="67"/>
        <end position="85"/>
    </location>
</feature>
<evidence type="ECO:0000256" key="1">
    <source>
        <dbReference type="ARBA" id="ARBA00004429"/>
    </source>
</evidence>
<evidence type="ECO:0000259" key="13">
    <source>
        <dbReference type="PROSITE" id="PS50928"/>
    </source>
</evidence>
<dbReference type="GO" id="GO:0022857">
    <property type="term" value="F:transmembrane transporter activity"/>
    <property type="evidence" value="ECO:0007669"/>
    <property type="project" value="InterPro"/>
</dbReference>
<evidence type="ECO:0000256" key="9">
    <source>
        <dbReference type="ARBA" id="ARBA00060298"/>
    </source>
</evidence>
<evidence type="ECO:0000256" key="8">
    <source>
        <dbReference type="ARBA" id="ARBA00023136"/>
    </source>
</evidence>
<name>M4ZEN8_9BRAD</name>
<dbReference type="NCBIfam" id="TIGR01726">
    <property type="entry name" value="HEQRo_perm_3TM"/>
    <property type="match status" value="1"/>
</dbReference>
<evidence type="ECO:0000256" key="5">
    <source>
        <dbReference type="ARBA" id="ARBA00022692"/>
    </source>
</evidence>
<dbReference type="RefSeq" id="WP_015669393.1">
    <property type="nucleotide sequence ID" value="NC_020453.1"/>
</dbReference>
<evidence type="ECO:0000256" key="3">
    <source>
        <dbReference type="ARBA" id="ARBA00022448"/>
    </source>
</evidence>
<evidence type="ECO:0000256" key="2">
    <source>
        <dbReference type="ARBA" id="ARBA00010072"/>
    </source>
</evidence>
<evidence type="ECO:0000313" key="15">
    <source>
        <dbReference type="Proteomes" id="UP000011841"/>
    </source>
</evidence>
<dbReference type="InterPro" id="IPR010065">
    <property type="entry name" value="AA_ABC_transptr_permease_3TM"/>
</dbReference>
<gene>
    <name evidence="14" type="ORF">S58_63380</name>
</gene>
<organism evidence="14 15">
    <name type="scientific">Bradyrhizobium oligotrophicum S58</name>
    <dbReference type="NCBI Taxonomy" id="1245469"/>
    <lineage>
        <taxon>Bacteria</taxon>
        <taxon>Pseudomonadati</taxon>
        <taxon>Pseudomonadota</taxon>
        <taxon>Alphaproteobacteria</taxon>
        <taxon>Hyphomicrobiales</taxon>
        <taxon>Nitrobacteraceae</taxon>
        <taxon>Bradyrhizobium</taxon>
    </lineage>
</organism>
<dbReference type="STRING" id="1245469.S58_63380"/>
<dbReference type="GO" id="GO:0006865">
    <property type="term" value="P:amino acid transport"/>
    <property type="evidence" value="ECO:0007669"/>
    <property type="project" value="UniProtKB-KW"/>
</dbReference>